<evidence type="ECO:0000256" key="7">
    <source>
        <dbReference type="PROSITE-ProRule" id="PRU00042"/>
    </source>
</evidence>
<dbReference type="SMART" id="SM00355">
    <property type="entry name" value="ZnF_C2H2"/>
    <property type="match status" value="5"/>
</dbReference>
<feature type="region of interest" description="Disordered" evidence="8">
    <location>
        <begin position="1"/>
        <end position="20"/>
    </location>
</feature>
<dbReference type="InterPro" id="IPR050331">
    <property type="entry name" value="Zinc_finger"/>
</dbReference>
<evidence type="ECO:0000259" key="9">
    <source>
        <dbReference type="PROSITE" id="PS50157"/>
    </source>
</evidence>
<proteinExistence type="predicted"/>
<feature type="compositionally biased region" description="Basic and acidic residues" evidence="8">
    <location>
        <begin position="339"/>
        <end position="355"/>
    </location>
</feature>
<feature type="compositionally biased region" description="Low complexity" evidence="8">
    <location>
        <begin position="621"/>
        <end position="687"/>
    </location>
</feature>
<evidence type="ECO:0000256" key="5">
    <source>
        <dbReference type="ARBA" id="ARBA00022833"/>
    </source>
</evidence>
<feature type="compositionally biased region" description="Low complexity" evidence="8">
    <location>
        <begin position="587"/>
        <end position="603"/>
    </location>
</feature>
<feature type="region of interest" description="Disordered" evidence="8">
    <location>
        <begin position="1026"/>
        <end position="1126"/>
    </location>
</feature>
<feature type="compositionally biased region" description="Polar residues" evidence="8">
    <location>
        <begin position="445"/>
        <end position="467"/>
    </location>
</feature>
<dbReference type="PANTHER" id="PTHR16515:SF49">
    <property type="entry name" value="GASTRULA ZINC FINGER PROTEIN XLCGF49.1-LIKE-RELATED"/>
    <property type="match status" value="1"/>
</dbReference>
<dbReference type="GO" id="GO:0008270">
    <property type="term" value="F:zinc ion binding"/>
    <property type="evidence" value="ECO:0007669"/>
    <property type="project" value="UniProtKB-KW"/>
</dbReference>
<feature type="compositionally biased region" description="Polar residues" evidence="8">
    <location>
        <begin position="973"/>
        <end position="996"/>
    </location>
</feature>
<feature type="domain" description="C2H2-type" evidence="9">
    <location>
        <begin position="1123"/>
        <end position="1150"/>
    </location>
</feature>
<dbReference type="Gene3D" id="3.30.160.60">
    <property type="entry name" value="Classic Zinc Finger"/>
    <property type="match status" value="2"/>
</dbReference>
<feature type="region of interest" description="Disordered" evidence="8">
    <location>
        <begin position="255"/>
        <end position="467"/>
    </location>
</feature>
<accession>A0AAW0WRR0</accession>
<evidence type="ECO:0000256" key="8">
    <source>
        <dbReference type="SAM" id="MobiDB-lite"/>
    </source>
</evidence>
<dbReference type="EMBL" id="JARKIK010000064">
    <property type="protein sequence ID" value="KAK8730413.1"/>
    <property type="molecule type" value="Genomic_DNA"/>
</dbReference>
<feature type="compositionally biased region" description="Low complexity" evidence="8">
    <location>
        <begin position="858"/>
        <end position="869"/>
    </location>
</feature>
<feature type="region of interest" description="Disordered" evidence="8">
    <location>
        <begin position="479"/>
        <end position="744"/>
    </location>
</feature>
<feature type="compositionally biased region" description="Acidic residues" evidence="8">
    <location>
        <begin position="377"/>
        <end position="402"/>
    </location>
</feature>
<feature type="compositionally biased region" description="Basic and acidic residues" evidence="8">
    <location>
        <begin position="1066"/>
        <end position="1081"/>
    </location>
</feature>
<dbReference type="GO" id="GO:0010468">
    <property type="term" value="P:regulation of gene expression"/>
    <property type="evidence" value="ECO:0007669"/>
    <property type="project" value="TreeGrafter"/>
</dbReference>
<comment type="subcellular location">
    <subcellularLocation>
        <location evidence="1">Nucleus</location>
    </subcellularLocation>
</comment>
<dbReference type="AlphaFoldDB" id="A0AAW0WRR0"/>
<keyword evidence="4 7" id="KW-0863">Zinc-finger</keyword>
<keyword evidence="5" id="KW-0862">Zinc</keyword>
<feature type="compositionally biased region" description="Polar residues" evidence="8">
    <location>
        <begin position="1108"/>
        <end position="1120"/>
    </location>
</feature>
<feature type="compositionally biased region" description="Basic and acidic residues" evidence="8">
    <location>
        <begin position="928"/>
        <end position="940"/>
    </location>
</feature>
<dbReference type="PROSITE" id="PS50157">
    <property type="entry name" value="ZINC_FINGER_C2H2_2"/>
    <property type="match status" value="2"/>
</dbReference>
<protein>
    <recommendedName>
        <fullName evidence="9">C2H2-type domain-containing protein</fullName>
    </recommendedName>
</protein>
<gene>
    <name evidence="10" type="ORF">OTU49_007994</name>
</gene>
<name>A0AAW0WRR0_CHEQU</name>
<feature type="compositionally biased region" description="Polar residues" evidence="8">
    <location>
        <begin position="410"/>
        <end position="431"/>
    </location>
</feature>
<feature type="compositionally biased region" description="Basic and acidic residues" evidence="8">
    <location>
        <begin position="305"/>
        <end position="329"/>
    </location>
</feature>
<dbReference type="SUPFAM" id="SSF57667">
    <property type="entry name" value="beta-beta-alpha zinc fingers"/>
    <property type="match status" value="2"/>
</dbReference>
<evidence type="ECO:0000256" key="4">
    <source>
        <dbReference type="ARBA" id="ARBA00022771"/>
    </source>
</evidence>
<evidence type="ECO:0000313" key="10">
    <source>
        <dbReference type="EMBL" id="KAK8730413.1"/>
    </source>
</evidence>
<evidence type="ECO:0000256" key="6">
    <source>
        <dbReference type="ARBA" id="ARBA00023242"/>
    </source>
</evidence>
<evidence type="ECO:0000256" key="3">
    <source>
        <dbReference type="ARBA" id="ARBA00022737"/>
    </source>
</evidence>
<evidence type="ECO:0000256" key="2">
    <source>
        <dbReference type="ARBA" id="ARBA00022723"/>
    </source>
</evidence>
<reference evidence="10 11" key="1">
    <citation type="journal article" date="2024" name="BMC Genomics">
        <title>Genome assembly of redclaw crayfish (Cherax quadricarinatus) provides insights into its immune adaptation and hypoxia tolerance.</title>
        <authorList>
            <person name="Liu Z."/>
            <person name="Zheng J."/>
            <person name="Li H."/>
            <person name="Fang K."/>
            <person name="Wang S."/>
            <person name="He J."/>
            <person name="Zhou D."/>
            <person name="Weng S."/>
            <person name="Chi M."/>
            <person name="Gu Z."/>
            <person name="He J."/>
            <person name="Li F."/>
            <person name="Wang M."/>
        </authorList>
    </citation>
    <scope>NUCLEOTIDE SEQUENCE [LARGE SCALE GENOMIC DNA]</scope>
    <source>
        <strain evidence="10">ZL_2023a</strain>
    </source>
</reference>
<dbReference type="InterPro" id="IPR013087">
    <property type="entry name" value="Znf_C2H2_type"/>
</dbReference>
<dbReference type="Proteomes" id="UP001445076">
    <property type="component" value="Unassembled WGS sequence"/>
</dbReference>
<feature type="compositionally biased region" description="Basic and acidic residues" evidence="8">
    <location>
        <begin position="365"/>
        <end position="376"/>
    </location>
</feature>
<feature type="compositionally biased region" description="Basic and acidic residues" evidence="8">
    <location>
        <begin position="1035"/>
        <end position="1048"/>
    </location>
</feature>
<feature type="non-terminal residue" evidence="10">
    <location>
        <position position="1"/>
    </location>
</feature>
<feature type="compositionally biased region" description="Polar residues" evidence="8">
    <location>
        <begin position="556"/>
        <end position="568"/>
    </location>
</feature>
<feature type="compositionally biased region" description="Acidic residues" evidence="8">
    <location>
        <begin position="573"/>
        <end position="586"/>
    </location>
</feature>
<feature type="domain" description="C2H2-type" evidence="9">
    <location>
        <begin position="132"/>
        <end position="160"/>
    </location>
</feature>
<sequence>LHSGSSSCSSAPPAASRSSDLTRNGAVNHWSYALSEQYQQSYYPQYQYQQYQYHHESYYNQQVYQQQQAYYPQQHQYFSQSSYTAPEPQQQYPVGAQQAGESGQCWECGATFQDVALLRDHLALFHAHVLTYSCRLCPVIFPSQTLLAHHFSSCHVVGDPTASARTQHPVTRQITPLVPQLQTGEAQLPKKETEFVSKGNESCKERQKEDLWCIHCRINQFASEKEFEAHHLGHVRQKTLKVRLRRLTAAELKRAKVEPGRKRRRSSIKLKLKISKVGRGRGRKRREVQIVNNEGMSENHNSFQEQHRLEAEAREPEVADGTEESRVPEEKEESGGDSEGDREASGSPSEQRDTEDQVEQNLPSGHDDLDSGREQDYEQEEQDSQQDDSEQQEQDQEKEEEAASSQQKETQGNYQEASGSADQAENSSGSFNAGFGEQELGFGNAGSSEAPPSTYQPQFESFPTSDWFSEYESGSRIAAAMAGATAAESASESSAWAGGTEGAADPDYSSADTPPEKESSSHPVNGGESEGDGEDGLFSQAVLGQESPEKNDRQGSFEQLCLNDSFSVQSQDSNEEQSQEQQEDQSELSPPQEQQQQQQQQQQASGVASDLLSELEYLNNSGQSSQDSQPDSQPGSQPGSQSGSQSGQVDGSPHSGGPSPHSGGPATPSHLSSRGSNSGTPTSSGGQPTPPPSDTSFRALATSPVTSPTQQSTSPSLHKGPTPPATSPLQQSQQLSPQSGDQQAGVPRLTIANNLMAPATSAHMIATTTASQATVGSMISRYGNQWSQNAAYSAAGSYGALAGTSMANTSIAGPLRAPLPPSVAMPYRPSPPPRVRGRPPLMGHVGRPPLHQAAHLQPSRGPGRPPTSSILPPPLMPAPGGRGGMMPPLQRMHQTMYPGQRQASPQQQSAAGKRQLLGAAGHSPSKSARREDINVPSRQKDNECQIIAVANRSDGLPVISNVQGGSAAPGSQHRGSSGPATTESTINLSDSITLSVRASGGKDASSRGERSGPEAGAVANLLASRGITVTPAAGERQDGTGGRDDRRLPTAQELNLSSAISVHPPTQREREGGGRERDRDGFAVPQAPPTRGVSNSTLERPPRPPTVDLTQDVPSTGSQGTRHKCHQCERSFPTAALLSEHSRVHQQQQQSRMPFKCHLCTAGFSTQKGQQHHYQQFHQLHLSAGDVAIPLVDLRNPVNVQRMAALGIRSFLPLTNLQNRGAGGVVGVPILTLENLRNGHMTLQQWGVSDVLSLGPAKTLNMPR</sequence>
<feature type="compositionally biased region" description="Low complexity" evidence="8">
    <location>
        <begin position="1"/>
        <end position="19"/>
    </location>
</feature>
<feature type="compositionally biased region" description="Low complexity" evidence="8">
    <location>
        <begin position="702"/>
        <end position="716"/>
    </location>
</feature>
<dbReference type="InterPro" id="IPR036236">
    <property type="entry name" value="Znf_C2H2_sf"/>
</dbReference>
<keyword evidence="11" id="KW-1185">Reference proteome</keyword>
<dbReference type="PANTHER" id="PTHR16515">
    <property type="entry name" value="PR DOMAIN ZINC FINGER PROTEIN"/>
    <property type="match status" value="1"/>
</dbReference>
<feature type="compositionally biased region" description="Low complexity" evidence="8">
    <location>
        <begin position="727"/>
        <end position="739"/>
    </location>
</feature>
<organism evidence="10 11">
    <name type="scientific">Cherax quadricarinatus</name>
    <name type="common">Australian red claw crayfish</name>
    <dbReference type="NCBI Taxonomy" id="27406"/>
    <lineage>
        <taxon>Eukaryota</taxon>
        <taxon>Metazoa</taxon>
        <taxon>Ecdysozoa</taxon>
        <taxon>Arthropoda</taxon>
        <taxon>Crustacea</taxon>
        <taxon>Multicrustacea</taxon>
        <taxon>Malacostraca</taxon>
        <taxon>Eumalacostraca</taxon>
        <taxon>Eucarida</taxon>
        <taxon>Decapoda</taxon>
        <taxon>Pleocyemata</taxon>
        <taxon>Astacidea</taxon>
        <taxon>Parastacoidea</taxon>
        <taxon>Parastacidae</taxon>
        <taxon>Cherax</taxon>
    </lineage>
</organism>
<keyword evidence="6" id="KW-0539">Nucleus</keyword>
<feature type="region of interest" description="Disordered" evidence="8">
    <location>
        <begin position="960"/>
        <end position="1014"/>
    </location>
</feature>
<feature type="region of interest" description="Disordered" evidence="8">
    <location>
        <begin position="830"/>
        <end position="940"/>
    </location>
</feature>
<feature type="compositionally biased region" description="Low complexity" evidence="8">
    <location>
        <begin position="898"/>
        <end position="912"/>
    </location>
</feature>
<evidence type="ECO:0000256" key="1">
    <source>
        <dbReference type="ARBA" id="ARBA00004123"/>
    </source>
</evidence>
<evidence type="ECO:0000313" key="11">
    <source>
        <dbReference type="Proteomes" id="UP001445076"/>
    </source>
</evidence>
<keyword evidence="2" id="KW-0479">Metal-binding</keyword>
<dbReference type="GO" id="GO:0005634">
    <property type="term" value="C:nucleus"/>
    <property type="evidence" value="ECO:0007669"/>
    <property type="project" value="UniProtKB-SubCell"/>
</dbReference>
<feature type="compositionally biased region" description="Low complexity" evidence="8">
    <location>
        <begin position="479"/>
        <end position="498"/>
    </location>
</feature>
<feature type="compositionally biased region" description="Basic residues" evidence="8">
    <location>
        <begin position="261"/>
        <end position="286"/>
    </location>
</feature>
<feature type="compositionally biased region" description="Polar residues" evidence="8">
    <location>
        <begin position="290"/>
        <end position="304"/>
    </location>
</feature>
<dbReference type="PROSITE" id="PS00028">
    <property type="entry name" value="ZINC_FINGER_C2H2_1"/>
    <property type="match status" value="4"/>
</dbReference>
<keyword evidence="3" id="KW-0677">Repeat</keyword>
<comment type="caution">
    <text evidence="10">The sequence shown here is derived from an EMBL/GenBank/DDBJ whole genome shotgun (WGS) entry which is preliminary data.</text>
</comment>